<reference evidence="3" key="1">
    <citation type="journal article" date="2023" name="Mol. Phylogenet. Evol.">
        <title>Genome-scale phylogeny and comparative genomics of the fungal order Sordariales.</title>
        <authorList>
            <person name="Hensen N."/>
            <person name="Bonometti L."/>
            <person name="Westerberg I."/>
            <person name="Brannstrom I.O."/>
            <person name="Guillou S."/>
            <person name="Cros-Aarteil S."/>
            <person name="Calhoun S."/>
            <person name="Haridas S."/>
            <person name="Kuo A."/>
            <person name="Mondo S."/>
            <person name="Pangilinan J."/>
            <person name="Riley R."/>
            <person name="LaButti K."/>
            <person name="Andreopoulos B."/>
            <person name="Lipzen A."/>
            <person name="Chen C."/>
            <person name="Yan M."/>
            <person name="Daum C."/>
            <person name="Ng V."/>
            <person name="Clum A."/>
            <person name="Steindorff A."/>
            <person name="Ohm R.A."/>
            <person name="Martin F."/>
            <person name="Silar P."/>
            <person name="Natvig D.O."/>
            <person name="Lalanne C."/>
            <person name="Gautier V."/>
            <person name="Ament-Velasquez S.L."/>
            <person name="Kruys A."/>
            <person name="Hutchinson M.I."/>
            <person name="Powell A.J."/>
            <person name="Barry K."/>
            <person name="Miller A.N."/>
            <person name="Grigoriev I.V."/>
            <person name="Debuchy R."/>
            <person name="Gladieux P."/>
            <person name="Hiltunen Thoren M."/>
            <person name="Johannesson H."/>
        </authorList>
    </citation>
    <scope>NUCLEOTIDE SEQUENCE</scope>
    <source>
        <strain evidence="3">CBS 508.74</strain>
    </source>
</reference>
<dbReference type="InterPro" id="IPR051468">
    <property type="entry name" value="Fungal_SecMetab_SDRs"/>
</dbReference>
<dbReference type="GO" id="GO:0016491">
    <property type="term" value="F:oxidoreductase activity"/>
    <property type="evidence" value="ECO:0007669"/>
    <property type="project" value="TreeGrafter"/>
</dbReference>
<evidence type="ECO:0000313" key="3">
    <source>
        <dbReference type="EMBL" id="KAK4107249.1"/>
    </source>
</evidence>
<comment type="similarity">
    <text evidence="1 2">Belongs to the short-chain dehydrogenases/reductases (SDR) family.</text>
</comment>
<accession>A0AAN6T7T9</accession>
<dbReference type="AlphaFoldDB" id="A0AAN6T7T9"/>
<organism evidence="3 4">
    <name type="scientific">Canariomyces notabilis</name>
    <dbReference type="NCBI Taxonomy" id="2074819"/>
    <lineage>
        <taxon>Eukaryota</taxon>
        <taxon>Fungi</taxon>
        <taxon>Dikarya</taxon>
        <taxon>Ascomycota</taxon>
        <taxon>Pezizomycotina</taxon>
        <taxon>Sordariomycetes</taxon>
        <taxon>Sordariomycetidae</taxon>
        <taxon>Sordariales</taxon>
        <taxon>Chaetomiaceae</taxon>
        <taxon>Canariomyces</taxon>
    </lineage>
</organism>
<keyword evidence="4" id="KW-1185">Reference proteome</keyword>
<dbReference type="Pfam" id="PF00106">
    <property type="entry name" value="adh_short"/>
    <property type="match status" value="1"/>
</dbReference>
<dbReference type="InterPro" id="IPR002347">
    <property type="entry name" value="SDR_fam"/>
</dbReference>
<reference evidence="3" key="2">
    <citation type="submission" date="2023-05" db="EMBL/GenBank/DDBJ databases">
        <authorList>
            <consortium name="Lawrence Berkeley National Laboratory"/>
            <person name="Steindorff A."/>
            <person name="Hensen N."/>
            <person name="Bonometti L."/>
            <person name="Westerberg I."/>
            <person name="Brannstrom I.O."/>
            <person name="Guillou S."/>
            <person name="Cros-Aarteil S."/>
            <person name="Calhoun S."/>
            <person name="Haridas S."/>
            <person name="Kuo A."/>
            <person name="Mondo S."/>
            <person name="Pangilinan J."/>
            <person name="Riley R."/>
            <person name="Labutti K."/>
            <person name="Andreopoulos B."/>
            <person name="Lipzen A."/>
            <person name="Chen C."/>
            <person name="Yanf M."/>
            <person name="Daum C."/>
            <person name="Ng V."/>
            <person name="Clum A."/>
            <person name="Ohm R."/>
            <person name="Martin F."/>
            <person name="Silar P."/>
            <person name="Natvig D."/>
            <person name="Lalanne C."/>
            <person name="Gautier V."/>
            <person name="Ament-Velasquez S.L."/>
            <person name="Kruys A."/>
            <person name="Hutchinson M.I."/>
            <person name="Powell A.J."/>
            <person name="Barry K."/>
            <person name="Miller A.N."/>
            <person name="Grigoriev I.V."/>
            <person name="Debuchy R."/>
            <person name="Gladieux P."/>
            <person name="Thoren M.H."/>
            <person name="Johannesson H."/>
        </authorList>
    </citation>
    <scope>NUCLEOTIDE SEQUENCE</scope>
    <source>
        <strain evidence="3">CBS 508.74</strain>
    </source>
</reference>
<proteinExistence type="inferred from homology"/>
<name>A0AAN6T7T9_9PEZI</name>
<dbReference type="PRINTS" id="PR00080">
    <property type="entry name" value="SDRFAMILY"/>
</dbReference>
<evidence type="ECO:0000256" key="1">
    <source>
        <dbReference type="ARBA" id="ARBA00006484"/>
    </source>
</evidence>
<comment type="caution">
    <text evidence="3">The sequence shown here is derived from an EMBL/GenBank/DDBJ whole genome shotgun (WGS) entry which is preliminary data.</text>
</comment>
<evidence type="ECO:0000256" key="2">
    <source>
        <dbReference type="RuleBase" id="RU000363"/>
    </source>
</evidence>
<gene>
    <name evidence="3" type="ORF">N656DRAFT_785548</name>
</gene>
<sequence>MATYLITGASRGLGLTIASILASQPESAVATIFAAARRDNSAQLKELREKHPGRVKFVQLDVSDDKSVEEAARSVEQELNGKGLDVLINNAGVMPWIHGGIEKMDDLNDTFNTNVTGVHRATRHFLPLLRKGQQKKVVNISSSVGSISLASRYQHLSTPSYKITKAALNALTVDYGLTFAKEGFTFIVISPGWLQTDLGGSAADLPVEVGAKEVVRITNEATKDDNGKFFDINVPQWDSKDSRDAGMYRGSILPW</sequence>
<dbReference type="SUPFAM" id="SSF51735">
    <property type="entry name" value="NAD(P)-binding Rossmann-fold domains"/>
    <property type="match status" value="1"/>
</dbReference>
<dbReference type="EMBL" id="MU853378">
    <property type="protein sequence ID" value="KAK4107249.1"/>
    <property type="molecule type" value="Genomic_DNA"/>
</dbReference>
<dbReference type="PANTHER" id="PTHR43544">
    <property type="entry name" value="SHORT-CHAIN DEHYDROGENASE/REDUCTASE"/>
    <property type="match status" value="1"/>
</dbReference>
<dbReference type="GO" id="GO:0005737">
    <property type="term" value="C:cytoplasm"/>
    <property type="evidence" value="ECO:0007669"/>
    <property type="project" value="TreeGrafter"/>
</dbReference>
<dbReference type="PRINTS" id="PR00081">
    <property type="entry name" value="GDHRDH"/>
</dbReference>
<dbReference type="Proteomes" id="UP001302812">
    <property type="component" value="Unassembled WGS sequence"/>
</dbReference>
<dbReference type="PANTHER" id="PTHR43544:SF36">
    <property type="entry name" value="CHAIN OXIDOREDUCTASE (CSGA), PUTATIVE (AFU_ORTHOLOGUE AFUA_4G00910)-RELATED"/>
    <property type="match status" value="1"/>
</dbReference>
<dbReference type="InterPro" id="IPR036291">
    <property type="entry name" value="NAD(P)-bd_dom_sf"/>
</dbReference>
<dbReference type="RefSeq" id="XP_064664819.1">
    <property type="nucleotide sequence ID" value="XM_064816418.1"/>
</dbReference>
<dbReference type="Gene3D" id="3.40.50.720">
    <property type="entry name" value="NAD(P)-binding Rossmann-like Domain"/>
    <property type="match status" value="1"/>
</dbReference>
<evidence type="ECO:0000313" key="4">
    <source>
        <dbReference type="Proteomes" id="UP001302812"/>
    </source>
</evidence>
<protein>
    <submittedName>
        <fullName evidence="3">NAD(P)-binding protein</fullName>
    </submittedName>
</protein>
<dbReference type="GeneID" id="89940543"/>
<dbReference type="CDD" id="cd05325">
    <property type="entry name" value="carb_red_sniffer_like_SDR_c"/>
    <property type="match status" value="1"/>
</dbReference>